<dbReference type="AlphaFoldDB" id="A0A1J5AX80"/>
<proteinExistence type="predicted"/>
<dbReference type="GO" id="GO:0006355">
    <property type="term" value="P:regulation of DNA-templated transcription"/>
    <property type="evidence" value="ECO:0007669"/>
    <property type="project" value="InterPro"/>
</dbReference>
<dbReference type="EMBL" id="MNXQ01000026">
    <property type="protein sequence ID" value="OIP03717.1"/>
    <property type="molecule type" value="Genomic_DNA"/>
</dbReference>
<organism evidence="1 2">
    <name type="scientific">Candidatus Beckwithbacteria bacterium CG2_30_44_31</name>
    <dbReference type="NCBI Taxonomy" id="1805035"/>
    <lineage>
        <taxon>Bacteria</taxon>
        <taxon>Candidatus Beckwithiibacteriota</taxon>
    </lineage>
</organism>
<evidence type="ECO:0000313" key="1">
    <source>
        <dbReference type="EMBL" id="OIP03717.1"/>
    </source>
</evidence>
<dbReference type="Proteomes" id="UP000183605">
    <property type="component" value="Unassembled WGS sequence"/>
</dbReference>
<evidence type="ECO:0008006" key="3">
    <source>
        <dbReference type="Google" id="ProtNLM"/>
    </source>
</evidence>
<dbReference type="CDD" id="cd22231">
    <property type="entry name" value="RHH_NikR_HicB-like"/>
    <property type="match status" value="1"/>
</dbReference>
<name>A0A1J5AX80_9BACT</name>
<sequence length="95" mass="10843">MYYMDTITINITLPKPMKQAVDAQIKTGLYTSFSEFVRNAVRYLLFSPTVVPYGPPFSPQAEKEILKSATEALTHKNKNIVLKTPQDIDNFFKNL</sequence>
<accession>A0A1J5AX80</accession>
<dbReference type="InterPro" id="IPR010985">
    <property type="entry name" value="Ribbon_hlx_hlx"/>
</dbReference>
<evidence type="ECO:0000313" key="2">
    <source>
        <dbReference type="Proteomes" id="UP000183605"/>
    </source>
</evidence>
<dbReference type="SUPFAM" id="SSF47598">
    <property type="entry name" value="Ribbon-helix-helix"/>
    <property type="match status" value="1"/>
</dbReference>
<reference evidence="1 2" key="1">
    <citation type="journal article" date="2016" name="Environ. Microbiol.">
        <title>Genomic resolution of a cold subsurface aquifer community provides metabolic insights for novel microbes adapted to high CO concentrations.</title>
        <authorList>
            <person name="Probst A.J."/>
            <person name="Castelle C.J."/>
            <person name="Singh A."/>
            <person name="Brown C.T."/>
            <person name="Anantharaman K."/>
            <person name="Sharon I."/>
            <person name="Hug L.A."/>
            <person name="Burstein D."/>
            <person name="Emerson J.B."/>
            <person name="Thomas B.C."/>
            <person name="Banfield J.F."/>
        </authorList>
    </citation>
    <scope>NUCLEOTIDE SEQUENCE [LARGE SCALE GENOMIC DNA]</scope>
    <source>
        <strain evidence="1">CG2_30_44_31</strain>
    </source>
</reference>
<protein>
    <recommendedName>
        <fullName evidence="3">Ribbon-helix-helix protein CopG domain-containing protein</fullName>
    </recommendedName>
</protein>
<comment type="caution">
    <text evidence="1">The sequence shown here is derived from an EMBL/GenBank/DDBJ whole genome shotgun (WGS) entry which is preliminary data.</text>
</comment>
<gene>
    <name evidence="1" type="ORF">AUK18_01315</name>
</gene>